<dbReference type="InterPro" id="IPR036390">
    <property type="entry name" value="WH_DNA-bd_sf"/>
</dbReference>
<dbReference type="RefSeq" id="WP_121700301.1">
    <property type="nucleotide sequence ID" value="NZ_JBCLPP010000019.1"/>
</dbReference>
<evidence type="ECO:0000259" key="4">
    <source>
        <dbReference type="PROSITE" id="PS51118"/>
    </source>
</evidence>
<dbReference type="SUPFAM" id="SSF46785">
    <property type="entry name" value="Winged helix' DNA-binding domain"/>
    <property type="match status" value="1"/>
</dbReference>
<organism evidence="5 6">
    <name type="scientific">Heminiphilus faecis</name>
    <dbReference type="NCBI Taxonomy" id="2601703"/>
    <lineage>
        <taxon>Bacteria</taxon>
        <taxon>Pseudomonadati</taxon>
        <taxon>Bacteroidota</taxon>
        <taxon>Bacteroidia</taxon>
        <taxon>Bacteroidales</taxon>
        <taxon>Muribaculaceae</taxon>
        <taxon>Heminiphilus</taxon>
    </lineage>
</organism>
<keyword evidence="6" id="KW-1185">Reference proteome</keyword>
<sequence>MRKKEETGSIIEMCPVRNVIARFGNKWAFLTLLIIGEQGIVRFNELSRLMPDVSSRVLSSTLRTLEADGLIDRKVYAEVPPKVEYRLTEIGQSLLPLIRQLTEWALTNMKHVMTHRQEYRTHNNPDKNRR</sequence>
<dbReference type="Gene3D" id="1.10.10.10">
    <property type="entry name" value="Winged helix-like DNA-binding domain superfamily/Winged helix DNA-binding domain"/>
    <property type="match status" value="1"/>
</dbReference>
<keyword evidence="1" id="KW-0805">Transcription regulation</keyword>
<dbReference type="InterPro" id="IPR036388">
    <property type="entry name" value="WH-like_DNA-bd_sf"/>
</dbReference>
<proteinExistence type="predicted"/>
<comment type="caution">
    <text evidence="5">The sequence shown here is derived from an EMBL/GenBank/DDBJ whole genome shotgun (WGS) entry which is preliminary data.</text>
</comment>
<keyword evidence="2" id="KW-0238">DNA-binding</keyword>
<feature type="domain" description="HTH hxlR-type" evidence="4">
    <location>
        <begin position="14"/>
        <end position="113"/>
    </location>
</feature>
<evidence type="ECO:0000313" key="5">
    <source>
        <dbReference type="EMBL" id="MEY8245539.1"/>
    </source>
</evidence>
<dbReference type="Proteomes" id="UP001565200">
    <property type="component" value="Unassembled WGS sequence"/>
</dbReference>
<dbReference type="InterPro" id="IPR002577">
    <property type="entry name" value="HTH_HxlR"/>
</dbReference>
<protein>
    <submittedName>
        <fullName evidence="5">Helix-turn-helix domain-containing protein</fullName>
    </submittedName>
</protein>
<evidence type="ECO:0000256" key="3">
    <source>
        <dbReference type="ARBA" id="ARBA00023163"/>
    </source>
</evidence>
<dbReference type="EMBL" id="JBCLPP010000019">
    <property type="protein sequence ID" value="MEY8245539.1"/>
    <property type="molecule type" value="Genomic_DNA"/>
</dbReference>
<dbReference type="PANTHER" id="PTHR33204:SF39">
    <property type="entry name" value="TRANSCRIPTIONAL REGULATORY PROTEIN"/>
    <property type="match status" value="1"/>
</dbReference>
<evidence type="ECO:0000256" key="1">
    <source>
        <dbReference type="ARBA" id="ARBA00023015"/>
    </source>
</evidence>
<evidence type="ECO:0000256" key="2">
    <source>
        <dbReference type="ARBA" id="ARBA00023125"/>
    </source>
</evidence>
<accession>A0ABV4CVY3</accession>
<name>A0ABV4CVY3_9BACT</name>
<dbReference type="PROSITE" id="PS51118">
    <property type="entry name" value="HTH_HXLR"/>
    <property type="match status" value="1"/>
</dbReference>
<evidence type="ECO:0000313" key="6">
    <source>
        <dbReference type="Proteomes" id="UP001565200"/>
    </source>
</evidence>
<reference evidence="5 6" key="1">
    <citation type="submission" date="2024-03" db="EMBL/GenBank/DDBJ databases">
        <title>Mouse gut bacterial collection (mGBC) of GemPharmatech.</title>
        <authorList>
            <person name="He Y."/>
            <person name="Dong L."/>
            <person name="Wu D."/>
            <person name="Gao X."/>
            <person name="Lin Z."/>
        </authorList>
    </citation>
    <scope>NUCLEOTIDE SEQUENCE [LARGE SCALE GENOMIC DNA]</scope>
    <source>
        <strain evidence="5 6">54-13</strain>
    </source>
</reference>
<keyword evidence="3" id="KW-0804">Transcription</keyword>
<dbReference type="Pfam" id="PF01638">
    <property type="entry name" value="HxlR"/>
    <property type="match status" value="1"/>
</dbReference>
<gene>
    <name evidence="5" type="ORF">AAK873_07905</name>
</gene>
<dbReference type="PANTHER" id="PTHR33204">
    <property type="entry name" value="TRANSCRIPTIONAL REGULATOR, MARR FAMILY"/>
    <property type="match status" value="1"/>
</dbReference>